<organism evidence="1">
    <name type="scientific">Candidatus Kentrum sp. MB</name>
    <dbReference type="NCBI Taxonomy" id="2138164"/>
    <lineage>
        <taxon>Bacteria</taxon>
        <taxon>Pseudomonadati</taxon>
        <taxon>Pseudomonadota</taxon>
        <taxon>Gammaproteobacteria</taxon>
        <taxon>Candidatus Kentrum</taxon>
    </lineage>
</organism>
<evidence type="ECO:0000313" key="2">
    <source>
        <dbReference type="EMBL" id="VFK77320.1"/>
    </source>
</evidence>
<proteinExistence type="predicted"/>
<reference evidence="1" key="1">
    <citation type="submission" date="2019-02" db="EMBL/GenBank/DDBJ databases">
        <authorList>
            <person name="Gruber-Vodicka R. H."/>
            <person name="Seah K. B. B."/>
        </authorList>
    </citation>
    <scope>NUCLEOTIDE SEQUENCE</scope>
    <source>
        <strain evidence="2">BECK_BZ198</strain>
        <strain evidence="1">BECK_BZ199</strain>
    </source>
</reference>
<accession>A0A450XRH6</accession>
<evidence type="ECO:0000313" key="1">
    <source>
        <dbReference type="EMBL" id="VFK31891.1"/>
    </source>
</evidence>
<dbReference type="EMBL" id="CAADGH010000123">
    <property type="protein sequence ID" value="VFK77320.1"/>
    <property type="molecule type" value="Genomic_DNA"/>
</dbReference>
<protein>
    <submittedName>
        <fullName evidence="1">Uncharacterized protein</fullName>
    </submittedName>
</protein>
<name>A0A450XRH6_9GAMM</name>
<gene>
    <name evidence="2" type="ORF">BECKMB1821H_GA0114242_11232</name>
    <name evidence="1" type="ORF">BECKMB1821I_GA0114274_10282</name>
</gene>
<sequence>MLGMMSDQLRGFGCGLAAPMNKDQGNITDHKMKTVTLRIDDSINDKFFRLLGHFSPNEIKVLDEWEYSSDDEYLRSITGMVESIKEERNEPIEKGVTLDKLAW</sequence>
<dbReference type="AlphaFoldDB" id="A0A450XRH6"/>
<dbReference type="EMBL" id="CAADFQ010000028">
    <property type="protein sequence ID" value="VFK31891.1"/>
    <property type="molecule type" value="Genomic_DNA"/>
</dbReference>